<proteinExistence type="predicted"/>
<organism evidence="2 3">
    <name type="scientific">Anaeromyxobacter paludicola</name>
    <dbReference type="NCBI Taxonomy" id="2918171"/>
    <lineage>
        <taxon>Bacteria</taxon>
        <taxon>Pseudomonadati</taxon>
        <taxon>Myxococcota</taxon>
        <taxon>Myxococcia</taxon>
        <taxon>Myxococcales</taxon>
        <taxon>Cystobacterineae</taxon>
        <taxon>Anaeromyxobacteraceae</taxon>
        <taxon>Anaeromyxobacter</taxon>
    </lineage>
</organism>
<dbReference type="PROSITE" id="PS51332">
    <property type="entry name" value="B12_BINDING"/>
    <property type="match status" value="1"/>
</dbReference>
<dbReference type="InterPro" id="IPR003759">
    <property type="entry name" value="Cbl-bd_cap"/>
</dbReference>
<feature type="domain" description="B12-binding" evidence="1">
    <location>
        <begin position="147"/>
        <end position="271"/>
    </location>
</feature>
<evidence type="ECO:0000259" key="1">
    <source>
        <dbReference type="PROSITE" id="PS51332"/>
    </source>
</evidence>
<dbReference type="InterPro" id="IPR036594">
    <property type="entry name" value="Meth_synthase_dom"/>
</dbReference>
<dbReference type="Gene3D" id="3.40.50.280">
    <property type="entry name" value="Cobalamin-binding domain"/>
    <property type="match status" value="1"/>
</dbReference>
<protein>
    <submittedName>
        <fullName evidence="2">HTH-type transcriptional repressor CarH</fullName>
    </submittedName>
</protein>
<name>A0ABM7XF24_9BACT</name>
<accession>A0ABM7XF24</accession>
<dbReference type="InterPro" id="IPR000551">
    <property type="entry name" value="MerR-type_HTH_dom"/>
</dbReference>
<keyword evidence="3" id="KW-1185">Reference proteome</keyword>
<sequence length="271" mass="28648">MTPERDERGRLYSDDHVRKLRLLRMLVERGHSIGRLSRLDERALSDLATSSGAAAVAPPAPERPGSGWRTVADAVERFDAAAADRELRRVAAIYRPRELVHEVMLPLMRWVGDAWYAGRLTVAQEHLTSALLHGVAGTLVGAARETPVRLLFATPPGERHELGLLAAAALAAAGGLAPVYLGAELPAAEVAAAAARSGARAAVVAATGVADPALAIAEIGELRRLLPGGVEVLTGGARDPRFGAALRDAGATQVPDLERFEQDLARHGARF</sequence>
<dbReference type="Pfam" id="PF13411">
    <property type="entry name" value="MerR_1"/>
    <property type="match status" value="1"/>
</dbReference>
<evidence type="ECO:0000313" key="3">
    <source>
        <dbReference type="Proteomes" id="UP001162734"/>
    </source>
</evidence>
<dbReference type="InterPro" id="IPR006158">
    <property type="entry name" value="Cobalamin-bd"/>
</dbReference>
<gene>
    <name evidence="2" type="primary">carH</name>
    <name evidence="2" type="ORF">AMPC_36030</name>
</gene>
<dbReference type="Pfam" id="PF02607">
    <property type="entry name" value="B12-binding_2"/>
    <property type="match status" value="1"/>
</dbReference>
<dbReference type="InterPro" id="IPR036724">
    <property type="entry name" value="Cobalamin-bd_sf"/>
</dbReference>
<dbReference type="EMBL" id="AP025592">
    <property type="protein sequence ID" value="BDG10490.1"/>
    <property type="molecule type" value="Genomic_DNA"/>
</dbReference>
<dbReference type="SUPFAM" id="SSF52242">
    <property type="entry name" value="Cobalamin (vitamin B12)-binding domain"/>
    <property type="match status" value="1"/>
</dbReference>
<reference evidence="3" key="1">
    <citation type="journal article" date="2022" name="Int. J. Syst. Evol. Microbiol.">
        <title>Anaeromyxobacter oryzae sp. nov., Anaeromyxobacter diazotrophicus sp. nov. and Anaeromyxobacter paludicola sp. nov., isolated from paddy soils.</title>
        <authorList>
            <person name="Itoh H."/>
            <person name="Xu Z."/>
            <person name="Mise K."/>
            <person name="Masuda Y."/>
            <person name="Ushijima N."/>
            <person name="Hayakawa C."/>
            <person name="Shiratori Y."/>
            <person name="Senoo K."/>
        </authorList>
    </citation>
    <scope>NUCLEOTIDE SEQUENCE [LARGE SCALE GENOMIC DNA]</scope>
    <source>
        <strain evidence="3">Red630</strain>
    </source>
</reference>
<dbReference type="Gene3D" id="1.10.1240.10">
    <property type="entry name" value="Methionine synthase domain"/>
    <property type="match status" value="1"/>
</dbReference>
<evidence type="ECO:0000313" key="2">
    <source>
        <dbReference type="EMBL" id="BDG10490.1"/>
    </source>
</evidence>
<dbReference type="Proteomes" id="UP001162734">
    <property type="component" value="Chromosome"/>
</dbReference>